<dbReference type="AlphaFoldDB" id="A0A0N0PCE7"/>
<evidence type="ECO:0000259" key="15">
    <source>
        <dbReference type="Pfam" id="PF00870"/>
    </source>
</evidence>
<feature type="binding site" evidence="11">
    <location>
        <position position="220"/>
    </location>
    <ligand>
        <name>Zn(2+)</name>
        <dbReference type="ChEBI" id="CHEBI:29105"/>
    </ligand>
</feature>
<feature type="site" description="Interaction with DNA" evidence="12">
    <location>
        <position position="159"/>
    </location>
</feature>
<evidence type="ECO:0000256" key="13">
    <source>
        <dbReference type="PIRSR" id="PIRSR602117-3"/>
    </source>
</evidence>
<feature type="domain" description="p53 DNA-binding" evidence="15">
    <location>
        <begin position="140"/>
        <end position="332"/>
    </location>
</feature>
<evidence type="ECO:0000256" key="8">
    <source>
        <dbReference type="ARBA" id="ARBA00023159"/>
    </source>
</evidence>
<dbReference type="Gene3D" id="2.60.40.720">
    <property type="match status" value="1"/>
</dbReference>
<evidence type="ECO:0000256" key="11">
    <source>
        <dbReference type="PIRSR" id="PIRSR602117-1"/>
    </source>
</evidence>
<sequence length="438" mass="49197">MCAEKNDTTLKLGKRSRAPAANHDKLRQMLNMLALEHVLQRAKVAASESRQCKCTTIYYYTLLKLLQMQEQSADMFKKIEFENGTFLSEEDFKHINGDMSFMPDMCVIENFLVDEDTLDAAVKYTPETETFVPVRPPETASFPGYLNFGVEIKGSETDKKKFMYSARLNRIYVDMGVEFPVHFTWDTRKQHALSPHVDLYVRATVVFSDDAQAEKRVERCLQHAHEPNNPGDEAIVRNVLRSARALGTAGVHYCGAARRPDSWLSVLVRLPQPAPHAYQFVCKNSCSSGINRRNTAIVFTLEDHLGQILGRQSVGARVCACLKRDMRRDEDELGKGKRRLASAPALPGQPGQPDTCKKVKIEVPEADDELITLPKLQIKGVKTVVTGLEVMQRMMELSGGEAARRKDQRAAEQYATCLASLTHALDNLKKSLARTHAQ</sequence>
<feature type="binding site" evidence="11">
    <location>
        <position position="282"/>
    </location>
    <ligand>
        <name>Zn(2+)</name>
        <dbReference type="ChEBI" id="CHEBI:29105"/>
    </ligand>
</feature>
<dbReference type="Pfam" id="PF00870">
    <property type="entry name" value="P53"/>
    <property type="match status" value="1"/>
</dbReference>
<keyword evidence="6" id="KW-0805">Transcription regulation</keyword>
<keyword evidence="10" id="KW-0539">Nucleus</keyword>
<evidence type="ECO:0000256" key="5">
    <source>
        <dbReference type="ARBA" id="ARBA00022833"/>
    </source>
</evidence>
<dbReference type="CDD" id="cd08367">
    <property type="entry name" value="P53"/>
    <property type="match status" value="1"/>
</dbReference>
<keyword evidence="7" id="KW-0238">DNA-binding</keyword>
<evidence type="ECO:0000256" key="1">
    <source>
        <dbReference type="ARBA" id="ARBA00004123"/>
    </source>
</evidence>
<evidence type="ECO:0000256" key="7">
    <source>
        <dbReference type="ARBA" id="ARBA00023125"/>
    </source>
</evidence>
<evidence type="ECO:0000256" key="4">
    <source>
        <dbReference type="ARBA" id="ARBA00022723"/>
    </source>
</evidence>
<dbReference type="Proteomes" id="UP000053240">
    <property type="component" value="Unassembled WGS sequence"/>
</dbReference>
<dbReference type="InterPro" id="IPR011615">
    <property type="entry name" value="p53_DNA-bd"/>
</dbReference>
<dbReference type="SUPFAM" id="SSF49417">
    <property type="entry name" value="p53-like transcription factors"/>
    <property type="match status" value="1"/>
</dbReference>
<feature type="binding site" evidence="11">
    <location>
        <position position="223"/>
    </location>
    <ligand>
        <name>Zn(2+)</name>
        <dbReference type="ChEBI" id="CHEBI:29105"/>
    </ligand>
</feature>
<evidence type="ECO:0000313" key="17">
    <source>
        <dbReference type="Proteomes" id="UP000053240"/>
    </source>
</evidence>
<evidence type="ECO:0000256" key="2">
    <source>
        <dbReference type="ARBA" id="ARBA00006167"/>
    </source>
</evidence>
<comment type="similarity">
    <text evidence="2">Belongs to the p53 family.</text>
</comment>
<gene>
    <name evidence="16" type="ORF">RR48_05157</name>
</gene>
<dbReference type="GO" id="GO:0005634">
    <property type="term" value="C:nucleus"/>
    <property type="evidence" value="ECO:0007669"/>
    <property type="project" value="UniProtKB-SubCell"/>
</dbReference>
<keyword evidence="9" id="KW-0804">Transcription</keyword>
<keyword evidence="5 11" id="KW-0862">Zinc</keyword>
<dbReference type="PANTHER" id="PTHR11447:SF16">
    <property type="entry name" value="P53 PROTEIN LONG FORM VARIANT 1"/>
    <property type="match status" value="1"/>
</dbReference>
<organism evidence="16 17">
    <name type="scientific">Papilio machaon</name>
    <name type="common">Old World swallowtail butterfly</name>
    <dbReference type="NCBI Taxonomy" id="76193"/>
    <lineage>
        <taxon>Eukaryota</taxon>
        <taxon>Metazoa</taxon>
        <taxon>Ecdysozoa</taxon>
        <taxon>Arthropoda</taxon>
        <taxon>Hexapoda</taxon>
        <taxon>Insecta</taxon>
        <taxon>Pterygota</taxon>
        <taxon>Neoptera</taxon>
        <taxon>Endopterygota</taxon>
        <taxon>Lepidoptera</taxon>
        <taxon>Glossata</taxon>
        <taxon>Ditrysia</taxon>
        <taxon>Papilionoidea</taxon>
        <taxon>Papilionidae</taxon>
        <taxon>Papilioninae</taxon>
        <taxon>Papilio</taxon>
    </lineage>
</organism>
<keyword evidence="4 11" id="KW-0479">Metal-binding</keyword>
<proteinExistence type="inferred from homology"/>
<dbReference type="PRINTS" id="PR00386">
    <property type="entry name" value="P53SUPPRESSR"/>
</dbReference>
<keyword evidence="17" id="KW-1185">Reference proteome</keyword>
<evidence type="ECO:0000313" key="16">
    <source>
        <dbReference type="EMBL" id="KPJ12955.1"/>
    </source>
</evidence>
<evidence type="ECO:0000256" key="3">
    <source>
        <dbReference type="ARBA" id="ARBA00022703"/>
    </source>
</evidence>
<keyword evidence="8" id="KW-0010">Activator</keyword>
<dbReference type="GO" id="GO:0046872">
    <property type="term" value="F:metal ion binding"/>
    <property type="evidence" value="ECO:0007669"/>
    <property type="project" value="UniProtKB-KW"/>
</dbReference>
<comment type="subcellular location">
    <subcellularLocation>
        <location evidence="1">Nucleus</location>
    </subcellularLocation>
</comment>
<dbReference type="GO" id="GO:0006915">
    <property type="term" value="P:apoptotic process"/>
    <property type="evidence" value="ECO:0007669"/>
    <property type="project" value="UniProtKB-KW"/>
</dbReference>
<dbReference type="GO" id="GO:0000981">
    <property type="term" value="F:DNA-binding transcription factor activity, RNA polymerase II-specific"/>
    <property type="evidence" value="ECO:0007669"/>
    <property type="project" value="TreeGrafter"/>
</dbReference>
<accession>A0A0N0PCE7</accession>
<dbReference type="GO" id="GO:0000978">
    <property type="term" value="F:RNA polymerase II cis-regulatory region sequence-specific DNA binding"/>
    <property type="evidence" value="ECO:0007669"/>
    <property type="project" value="TreeGrafter"/>
</dbReference>
<feature type="binding site" evidence="11">
    <location>
        <position position="286"/>
    </location>
    <ligand>
        <name>Zn(2+)</name>
        <dbReference type="ChEBI" id="CHEBI:29105"/>
    </ligand>
</feature>
<protein>
    <submittedName>
        <fullName evidence="16">Cellular tumor antigen p53</fullName>
    </submittedName>
</protein>
<dbReference type="EMBL" id="KQ460655">
    <property type="protein sequence ID" value="KPJ12955.1"/>
    <property type="molecule type" value="Genomic_DNA"/>
</dbReference>
<dbReference type="PANTHER" id="PTHR11447">
    <property type="entry name" value="CELLULAR TUMOR ANTIGEN P53"/>
    <property type="match status" value="1"/>
</dbReference>
<evidence type="ECO:0000256" key="9">
    <source>
        <dbReference type="ARBA" id="ARBA00023163"/>
    </source>
</evidence>
<evidence type="ECO:0000256" key="14">
    <source>
        <dbReference type="SAM" id="MobiDB-lite"/>
    </source>
</evidence>
<reference evidence="16 17" key="1">
    <citation type="journal article" date="2015" name="Nat. Commun.">
        <title>Outbred genome sequencing and CRISPR/Cas9 gene editing in butterflies.</title>
        <authorList>
            <person name="Li X."/>
            <person name="Fan D."/>
            <person name="Zhang W."/>
            <person name="Liu G."/>
            <person name="Zhang L."/>
            <person name="Zhao L."/>
            <person name="Fang X."/>
            <person name="Chen L."/>
            <person name="Dong Y."/>
            <person name="Chen Y."/>
            <person name="Ding Y."/>
            <person name="Zhao R."/>
            <person name="Feng M."/>
            <person name="Zhu Y."/>
            <person name="Feng Y."/>
            <person name="Jiang X."/>
            <person name="Zhu D."/>
            <person name="Xiang H."/>
            <person name="Feng X."/>
            <person name="Li S."/>
            <person name="Wang J."/>
            <person name="Zhang G."/>
            <person name="Kronforst M.R."/>
            <person name="Wang W."/>
        </authorList>
    </citation>
    <scope>NUCLEOTIDE SEQUENCE [LARGE SCALE GENOMIC DNA]</scope>
    <source>
        <strain evidence="16">Ya'a_city_454_Pm</strain>
        <tissue evidence="16">Whole body</tissue>
    </source>
</reference>
<evidence type="ECO:0000256" key="6">
    <source>
        <dbReference type="ARBA" id="ARBA00023015"/>
    </source>
</evidence>
<dbReference type="InterPro" id="IPR002117">
    <property type="entry name" value="p53_tumour_suppressor"/>
</dbReference>
<dbReference type="InterPro" id="IPR008967">
    <property type="entry name" value="p53-like_TF_DNA-bd_sf"/>
</dbReference>
<keyword evidence="3" id="KW-0053">Apoptosis</keyword>
<dbReference type="InParanoid" id="A0A0N0PCE7"/>
<feature type="region of interest" description="Disordered" evidence="14">
    <location>
        <begin position="332"/>
        <end position="355"/>
    </location>
</feature>
<evidence type="ECO:0000256" key="12">
    <source>
        <dbReference type="PIRSR" id="PIRSR602117-2"/>
    </source>
</evidence>
<dbReference type="InterPro" id="IPR012346">
    <property type="entry name" value="p53/RUNT-type_TF_DNA-bd_sf"/>
</dbReference>
<dbReference type="STRING" id="76193.A0A0N0PCE7"/>
<evidence type="ECO:0000256" key="10">
    <source>
        <dbReference type="ARBA" id="ARBA00023242"/>
    </source>
</evidence>
<feature type="cross-link" description="Glycyl lysine isopeptide (Lys-Gly) (interchain with G-Cter in ubiquitin)" evidence="13">
    <location>
        <position position="335"/>
    </location>
</feature>
<comment type="cofactor">
    <cofactor evidence="11">
        <name>Zn(2+)</name>
        <dbReference type="ChEBI" id="CHEBI:29105"/>
    </cofactor>
    <text evidence="11">Binds 1 zinc ion per subunit.</text>
</comment>
<name>A0A0N0PCE7_PAPMA</name>